<comment type="caution">
    <text evidence="2">The sequence shown here is derived from an EMBL/GenBank/DDBJ whole genome shotgun (WGS) entry which is preliminary data.</text>
</comment>
<feature type="region of interest" description="Disordered" evidence="1">
    <location>
        <begin position="117"/>
        <end position="147"/>
    </location>
</feature>
<feature type="region of interest" description="Disordered" evidence="1">
    <location>
        <begin position="419"/>
        <end position="449"/>
    </location>
</feature>
<keyword evidence="3" id="KW-1185">Reference proteome</keyword>
<name>A0AAW0RH50_9HYPO</name>
<sequence>MKRTLAPSEEESRRAASYAYDDVINPAKINTTKASKWIEEWEEAYALGVRYGIPEIESALAVDKFLEAVRVRFDEQWATAEQRRIIARSLKNKGAPLSLANYARFFRDVAALKERSAARVLPTAPPKPDNSDSRGRNNNNNKRGSHECPCGRNFNGKGHKWRPFDCRFVRAAINAPASGFHISEANAKDIVSRLREPKWKSLRIQLSNSGFHLPPRLGNDQSKAQPSINLPDGDLRHAFKQTGVATSDLLINSNTLQHMDAGMRHRLYESTIWDTGSAFHVVNERKLLDEGSFYVERGSVGAGDSKCQILGYGTRPDPSPRQRRRLVTYLPGLEASKNVLAPSAQRRARLTMHQLIPLTVEEEQAGNLQGFRPTSFSNFSFPKDRETYYQKYYEVPVREGFQSQDDPAAVLLRNAAAAATREGNDTPAPSNTSPPDTTTPTRDTRYNVNGDAVGPAIAVAAPKKPETRQELSRGEREVTELIEQHDDISDGGLTSDEVGITDVTDAPDFEDAQEAKLIPRR</sequence>
<accession>A0AAW0RH50</accession>
<dbReference type="Proteomes" id="UP001397290">
    <property type="component" value="Unassembled WGS sequence"/>
</dbReference>
<feature type="compositionally biased region" description="Low complexity" evidence="1">
    <location>
        <begin position="419"/>
        <end position="441"/>
    </location>
</feature>
<dbReference type="EMBL" id="JAAHCF010001022">
    <property type="protein sequence ID" value="KAK8141363.1"/>
    <property type="molecule type" value="Genomic_DNA"/>
</dbReference>
<reference evidence="2 3" key="1">
    <citation type="submission" date="2020-02" db="EMBL/GenBank/DDBJ databases">
        <title>Comparative genomics of the hypocrealean fungal genus Beauvera.</title>
        <authorList>
            <person name="Showalter D.N."/>
            <person name="Bushley K.E."/>
            <person name="Rehner S.A."/>
        </authorList>
    </citation>
    <scope>NUCLEOTIDE SEQUENCE [LARGE SCALE GENOMIC DNA]</scope>
    <source>
        <strain evidence="2 3">ARSEF4384</strain>
    </source>
</reference>
<organism evidence="2 3">
    <name type="scientific">Beauveria asiatica</name>
    <dbReference type="NCBI Taxonomy" id="1069075"/>
    <lineage>
        <taxon>Eukaryota</taxon>
        <taxon>Fungi</taxon>
        <taxon>Dikarya</taxon>
        <taxon>Ascomycota</taxon>
        <taxon>Pezizomycotina</taxon>
        <taxon>Sordariomycetes</taxon>
        <taxon>Hypocreomycetidae</taxon>
        <taxon>Hypocreales</taxon>
        <taxon>Cordycipitaceae</taxon>
        <taxon>Beauveria</taxon>
    </lineage>
</organism>
<evidence type="ECO:0000313" key="2">
    <source>
        <dbReference type="EMBL" id="KAK8141363.1"/>
    </source>
</evidence>
<proteinExistence type="predicted"/>
<evidence type="ECO:0000313" key="3">
    <source>
        <dbReference type="Proteomes" id="UP001397290"/>
    </source>
</evidence>
<evidence type="ECO:0000256" key="1">
    <source>
        <dbReference type="SAM" id="MobiDB-lite"/>
    </source>
</evidence>
<feature type="region of interest" description="Disordered" evidence="1">
    <location>
        <begin position="462"/>
        <end position="521"/>
    </location>
</feature>
<dbReference type="AlphaFoldDB" id="A0AAW0RH50"/>
<protein>
    <submittedName>
        <fullName evidence="2">Uncharacterized protein</fullName>
    </submittedName>
</protein>
<gene>
    <name evidence="2" type="ORF">G3M48_000204</name>
</gene>
<feature type="compositionally biased region" description="Basic and acidic residues" evidence="1">
    <location>
        <begin position="463"/>
        <end position="488"/>
    </location>
</feature>